<dbReference type="EMBL" id="GAKP01022322">
    <property type="protein sequence ID" value="JAC36630.1"/>
    <property type="molecule type" value="Transcribed_RNA"/>
</dbReference>
<name>A0A034V4F9_BACDO</name>
<feature type="non-terminal residue" evidence="2">
    <location>
        <position position="1"/>
    </location>
</feature>
<evidence type="ECO:0000256" key="1">
    <source>
        <dbReference type="SAM" id="MobiDB-lite"/>
    </source>
</evidence>
<protein>
    <submittedName>
        <fullName evidence="2">Uncharacterized protein</fullName>
    </submittedName>
</protein>
<organism evidence="2">
    <name type="scientific">Bactrocera dorsalis</name>
    <name type="common">Oriental fruit fly</name>
    <name type="synonym">Dacus dorsalis</name>
    <dbReference type="NCBI Taxonomy" id="27457"/>
    <lineage>
        <taxon>Eukaryota</taxon>
        <taxon>Metazoa</taxon>
        <taxon>Ecdysozoa</taxon>
        <taxon>Arthropoda</taxon>
        <taxon>Hexapoda</taxon>
        <taxon>Insecta</taxon>
        <taxon>Pterygota</taxon>
        <taxon>Neoptera</taxon>
        <taxon>Endopterygota</taxon>
        <taxon>Diptera</taxon>
        <taxon>Brachycera</taxon>
        <taxon>Muscomorpha</taxon>
        <taxon>Tephritoidea</taxon>
        <taxon>Tephritidae</taxon>
        <taxon>Bactrocera</taxon>
        <taxon>Bactrocera</taxon>
    </lineage>
</organism>
<reference evidence="2" key="1">
    <citation type="journal article" date="2014" name="BMC Genomics">
        <title>Characterizing the developmental transcriptome of the oriental fruit fly, Bactrocera dorsalis (Diptera: Tephritidae) through comparative genomic analysis with Drosophila melanogaster utilizing modENCODE datasets.</title>
        <authorList>
            <person name="Geib S.M."/>
            <person name="Calla B."/>
            <person name="Hall B."/>
            <person name="Hou S."/>
            <person name="Manoukis N.C."/>
        </authorList>
    </citation>
    <scope>NUCLEOTIDE SEQUENCE</scope>
    <source>
        <strain evidence="2">Punador</strain>
    </source>
</reference>
<accession>A0A034V4F9</accession>
<evidence type="ECO:0000313" key="2">
    <source>
        <dbReference type="EMBL" id="JAC36630.1"/>
    </source>
</evidence>
<feature type="compositionally biased region" description="Polar residues" evidence="1">
    <location>
        <begin position="7"/>
        <end position="33"/>
    </location>
</feature>
<feature type="non-terminal residue" evidence="2">
    <location>
        <position position="103"/>
    </location>
</feature>
<sequence>AFVVRATHTNNNFQRHIKVNSTNTSHQPPTNTHTHTDNRRSELSIPKQKQTGRGTTKAKAKNMNRISTAVYRHWNASLANIAQANTSRSCRLSAAAFTNAKRE</sequence>
<proteinExistence type="predicted"/>
<feature type="region of interest" description="Disordered" evidence="1">
    <location>
        <begin position="1"/>
        <end position="62"/>
    </location>
</feature>
<dbReference type="OrthoDB" id="1732682at2759"/>
<dbReference type="AlphaFoldDB" id="A0A034V4F9"/>